<name>A0A1I5QWG4_9BACI</name>
<evidence type="ECO:0000313" key="4">
    <source>
        <dbReference type="EMBL" id="SFP50644.1"/>
    </source>
</evidence>
<dbReference type="STRING" id="306540.SAMN05421839_12520"/>
<dbReference type="AlphaFoldDB" id="A0A1I5QWG4"/>
<dbReference type="CDD" id="cd00093">
    <property type="entry name" value="HTH_XRE"/>
    <property type="match status" value="1"/>
</dbReference>
<dbReference type="PANTHER" id="PTHR46797:SF1">
    <property type="entry name" value="METHYLPHOSPHONATE SYNTHASE"/>
    <property type="match status" value="1"/>
</dbReference>
<dbReference type="RefSeq" id="WP_089832584.1">
    <property type="nucleotide sequence ID" value="NZ_BJWI01000021.1"/>
</dbReference>
<organism evidence="4 5">
    <name type="scientific">Halolactibacillus halophilus</name>
    <dbReference type="NCBI Taxonomy" id="306540"/>
    <lineage>
        <taxon>Bacteria</taxon>
        <taxon>Bacillati</taxon>
        <taxon>Bacillota</taxon>
        <taxon>Bacilli</taxon>
        <taxon>Bacillales</taxon>
        <taxon>Bacillaceae</taxon>
        <taxon>Halolactibacillus</taxon>
    </lineage>
</organism>
<reference evidence="3 6" key="2">
    <citation type="submission" date="2019-07" db="EMBL/GenBank/DDBJ databases">
        <title>Whole genome shotgun sequence of Halolactibacillus halophilus NBRC 100868.</title>
        <authorList>
            <person name="Hosoyama A."/>
            <person name="Uohara A."/>
            <person name="Ohji S."/>
            <person name="Ichikawa N."/>
        </authorList>
    </citation>
    <scope>NUCLEOTIDE SEQUENCE [LARGE SCALE GENOMIC DNA]</scope>
    <source>
        <strain evidence="3 6">NBRC 100868</strain>
    </source>
</reference>
<keyword evidence="6" id="KW-1185">Reference proteome</keyword>
<evidence type="ECO:0000313" key="6">
    <source>
        <dbReference type="Proteomes" id="UP000321547"/>
    </source>
</evidence>
<dbReference type="PANTHER" id="PTHR46797">
    <property type="entry name" value="HTH-TYPE TRANSCRIPTIONAL REGULATOR"/>
    <property type="match status" value="1"/>
</dbReference>
<accession>A0A1I5QWG4</accession>
<evidence type="ECO:0000259" key="2">
    <source>
        <dbReference type="PROSITE" id="PS50943"/>
    </source>
</evidence>
<dbReference type="SMART" id="SM00530">
    <property type="entry name" value="HTH_XRE"/>
    <property type="match status" value="1"/>
</dbReference>
<dbReference type="InterPro" id="IPR010982">
    <property type="entry name" value="Lambda_DNA-bd_dom_sf"/>
</dbReference>
<dbReference type="EMBL" id="FOXC01000025">
    <property type="protein sequence ID" value="SFP50644.1"/>
    <property type="molecule type" value="Genomic_DNA"/>
</dbReference>
<reference evidence="4 5" key="1">
    <citation type="submission" date="2016-10" db="EMBL/GenBank/DDBJ databases">
        <authorList>
            <person name="de Groot N.N."/>
        </authorList>
    </citation>
    <scope>NUCLEOTIDE SEQUENCE [LARGE SCALE GENOMIC DNA]</scope>
    <source>
        <strain evidence="4 5">DSM 17073</strain>
    </source>
</reference>
<protein>
    <submittedName>
        <fullName evidence="4">Putative transcriptional regulator</fullName>
    </submittedName>
</protein>
<gene>
    <name evidence="3" type="ORF">HHA03_15490</name>
    <name evidence="4" type="ORF">SAMN05421839_12520</name>
</gene>
<dbReference type="InterPro" id="IPR001387">
    <property type="entry name" value="Cro/C1-type_HTH"/>
</dbReference>
<evidence type="ECO:0000313" key="3">
    <source>
        <dbReference type="EMBL" id="GEM02017.1"/>
    </source>
</evidence>
<evidence type="ECO:0000313" key="5">
    <source>
        <dbReference type="Proteomes" id="UP000242243"/>
    </source>
</evidence>
<dbReference type="EMBL" id="BJWI01000021">
    <property type="protein sequence ID" value="GEM02017.1"/>
    <property type="molecule type" value="Genomic_DNA"/>
</dbReference>
<dbReference type="InterPro" id="IPR050807">
    <property type="entry name" value="TransReg_Diox_bact_type"/>
</dbReference>
<dbReference type="GO" id="GO:0005829">
    <property type="term" value="C:cytosol"/>
    <property type="evidence" value="ECO:0007669"/>
    <property type="project" value="TreeGrafter"/>
</dbReference>
<dbReference type="Proteomes" id="UP000321547">
    <property type="component" value="Unassembled WGS sequence"/>
</dbReference>
<dbReference type="PROSITE" id="PS50943">
    <property type="entry name" value="HTH_CROC1"/>
    <property type="match status" value="1"/>
</dbReference>
<sequence>MSLLRQARLKSGLSIEKAAKNLSISAGYLSQIENGRRNVGTETAIKISRYYNLKIEDIFLASRYAVREVEETA</sequence>
<dbReference type="GO" id="GO:0003700">
    <property type="term" value="F:DNA-binding transcription factor activity"/>
    <property type="evidence" value="ECO:0007669"/>
    <property type="project" value="TreeGrafter"/>
</dbReference>
<dbReference type="Pfam" id="PF01381">
    <property type="entry name" value="HTH_3"/>
    <property type="match status" value="1"/>
</dbReference>
<feature type="domain" description="HTH cro/C1-type" evidence="2">
    <location>
        <begin position="4"/>
        <end position="58"/>
    </location>
</feature>
<dbReference type="Proteomes" id="UP000242243">
    <property type="component" value="Unassembled WGS sequence"/>
</dbReference>
<dbReference type="GO" id="GO:0003677">
    <property type="term" value="F:DNA binding"/>
    <property type="evidence" value="ECO:0007669"/>
    <property type="project" value="UniProtKB-KW"/>
</dbReference>
<dbReference type="SUPFAM" id="SSF47413">
    <property type="entry name" value="lambda repressor-like DNA-binding domains"/>
    <property type="match status" value="1"/>
</dbReference>
<keyword evidence="1" id="KW-0238">DNA-binding</keyword>
<proteinExistence type="predicted"/>
<dbReference type="OrthoDB" id="2883494at2"/>
<dbReference type="Gene3D" id="1.10.260.40">
    <property type="entry name" value="lambda repressor-like DNA-binding domains"/>
    <property type="match status" value="1"/>
</dbReference>
<evidence type="ECO:0000256" key="1">
    <source>
        <dbReference type="ARBA" id="ARBA00023125"/>
    </source>
</evidence>